<keyword evidence="8" id="KW-0808">Transferase</keyword>
<name>A0A4V6AQ72_COLLU</name>
<dbReference type="PANTHER" id="PTHR23209:SF4">
    <property type="entry name" value="A-KINASE ANCHOR PROTEIN 12"/>
    <property type="match status" value="1"/>
</dbReference>
<feature type="compositionally biased region" description="Low complexity" evidence="6">
    <location>
        <begin position="217"/>
        <end position="227"/>
    </location>
</feature>
<keyword evidence="3" id="KW-0112">Calmodulin-binding</keyword>
<evidence type="ECO:0000256" key="5">
    <source>
        <dbReference type="ARBA" id="ARBA00023288"/>
    </source>
</evidence>
<feature type="region of interest" description="Disordered" evidence="6">
    <location>
        <begin position="272"/>
        <end position="877"/>
    </location>
</feature>
<feature type="region of interest" description="Disordered" evidence="6">
    <location>
        <begin position="151"/>
        <end position="253"/>
    </location>
</feature>
<feature type="compositionally biased region" description="Basic and acidic residues" evidence="6">
    <location>
        <begin position="554"/>
        <end position="569"/>
    </location>
</feature>
<feature type="compositionally biased region" description="Low complexity" evidence="6">
    <location>
        <begin position="753"/>
        <end position="773"/>
    </location>
</feature>
<feature type="compositionally biased region" description="Basic and acidic residues" evidence="6">
    <location>
        <begin position="363"/>
        <end position="382"/>
    </location>
</feature>
<evidence type="ECO:0000313" key="8">
    <source>
        <dbReference type="EMBL" id="TKS76122.1"/>
    </source>
</evidence>
<gene>
    <name evidence="8" type="ORF">D9C73_009716</name>
</gene>
<dbReference type="Pfam" id="PF03832">
    <property type="entry name" value="WSK"/>
    <property type="match status" value="1"/>
</dbReference>
<dbReference type="GO" id="GO:0016020">
    <property type="term" value="C:membrane"/>
    <property type="evidence" value="ECO:0007669"/>
    <property type="project" value="UniProtKB-SubCell"/>
</dbReference>
<accession>A0A4V6AQ72</accession>
<dbReference type="InterPro" id="IPR028540">
    <property type="entry name" value="AKAP12"/>
</dbReference>
<feature type="compositionally biased region" description="Low complexity" evidence="6">
    <location>
        <begin position="20"/>
        <end position="31"/>
    </location>
</feature>
<dbReference type="Proteomes" id="UP000298787">
    <property type="component" value="Chromosome 9"/>
</dbReference>
<dbReference type="STRING" id="240159.A0A4V6AQ72"/>
<dbReference type="GO" id="GO:0005516">
    <property type="term" value="F:calmodulin binding"/>
    <property type="evidence" value="ECO:0007669"/>
    <property type="project" value="UniProtKB-KW"/>
</dbReference>
<evidence type="ECO:0000256" key="1">
    <source>
        <dbReference type="ARBA" id="ARBA00004635"/>
    </source>
</evidence>
<evidence type="ECO:0000259" key="7">
    <source>
        <dbReference type="PROSITE" id="PS51893"/>
    </source>
</evidence>
<feature type="compositionally biased region" description="Basic and acidic residues" evidence="6">
    <location>
        <begin position="231"/>
        <end position="243"/>
    </location>
</feature>
<feature type="compositionally biased region" description="Basic and acidic residues" evidence="6">
    <location>
        <begin position="658"/>
        <end position="668"/>
    </location>
</feature>
<feature type="compositionally biased region" description="Polar residues" evidence="6">
    <location>
        <begin position="41"/>
        <end position="59"/>
    </location>
</feature>
<feature type="domain" description="A kinase-anchoring proteins AKAP-5 and AKAP-12 calmodulin (CaM)-binding" evidence="7">
    <location>
        <begin position="498"/>
        <end position="518"/>
    </location>
</feature>
<feature type="compositionally biased region" description="Acidic residues" evidence="6">
    <location>
        <begin position="1410"/>
        <end position="1421"/>
    </location>
</feature>
<dbReference type="GO" id="GO:0051018">
    <property type="term" value="F:protein kinase A binding"/>
    <property type="evidence" value="ECO:0007669"/>
    <property type="project" value="InterPro"/>
</dbReference>
<feature type="compositionally biased region" description="Polar residues" evidence="6">
    <location>
        <begin position="531"/>
        <end position="540"/>
    </location>
</feature>
<feature type="compositionally biased region" description="Basic and acidic residues" evidence="6">
    <location>
        <begin position="425"/>
        <end position="434"/>
    </location>
</feature>
<feature type="region of interest" description="Disordered" evidence="6">
    <location>
        <begin position="100"/>
        <end position="128"/>
    </location>
</feature>
<feature type="compositionally biased region" description="Acidic residues" evidence="6">
    <location>
        <begin position="607"/>
        <end position="618"/>
    </location>
</feature>
<evidence type="ECO:0000256" key="2">
    <source>
        <dbReference type="ARBA" id="ARBA00022553"/>
    </source>
</evidence>
<feature type="compositionally biased region" description="Low complexity" evidence="6">
    <location>
        <begin position="349"/>
        <end position="362"/>
    </location>
</feature>
<protein>
    <submittedName>
        <fullName evidence="8">A-kinase anchor protein 12</fullName>
    </submittedName>
</protein>
<feature type="region of interest" description="Disordered" evidence="6">
    <location>
        <begin position="1336"/>
        <end position="1390"/>
    </location>
</feature>
<feature type="region of interest" description="Disordered" evidence="6">
    <location>
        <begin position="1410"/>
        <end position="1476"/>
    </location>
</feature>
<dbReference type="GO" id="GO:0090036">
    <property type="term" value="P:regulation of protein kinase C signaling"/>
    <property type="evidence" value="ECO:0007669"/>
    <property type="project" value="InterPro"/>
</dbReference>
<feature type="compositionally biased region" description="Polar residues" evidence="6">
    <location>
        <begin position="441"/>
        <end position="450"/>
    </location>
</feature>
<keyword evidence="5" id="KW-0449">Lipoprotein</keyword>
<keyword evidence="4" id="KW-0472">Membrane</keyword>
<keyword evidence="2" id="KW-0597">Phosphoprotein</keyword>
<keyword evidence="9" id="KW-1185">Reference proteome</keyword>
<keyword evidence="8" id="KW-0418">Kinase</keyword>
<dbReference type="GO" id="GO:0010739">
    <property type="term" value="P:positive regulation of protein kinase A signaling"/>
    <property type="evidence" value="ECO:0007669"/>
    <property type="project" value="InterPro"/>
</dbReference>
<feature type="domain" description="A kinase-anchoring proteins AKAP-5 and AKAP-12 calmodulin (CaM)-binding" evidence="7">
    <location>
        <begin position="661"/>
        <end position="681"/>
    </location>
</feature>
<evidence type="ECO:0000313" key="9">
    <source>
        <dbReference type="Proteomes" id="UP000298787"/>
    </source>
</evidence>
<dbReference type="PANTHER" id="PTHR23209">
    <property type="entry name" value="A-KINASE ANCHOR PROTEIN 12"/>
    <property type="match status" value="1"/>
</dbReference>
<evidence type="ECO:0000256" key="3">
    <source>
        <dbReference type="ARBA" id="ARBA00022860"/>
    </source>
</evidence>
<dbReference type="PROSITE" id="PS51893">
    <property type="entry name" value="AKAP_CAM_BD"/>
    <property type="match status" value="2"/>
</dbReference>
<feature type="compositionally biased region" description="Basic and acidic residues" evidence="6">
    <location>
        <begin position="327"/>
        <end position="344"/>
    </location>
</feature>
<evidence type="ECO:0000256" key="6">
    <source>
        <dbReference type="SAM" id="MobiDB-lite"/>
    </source>
</evidence>
<feature type="compositionally biased region" description="Basic and acidic residues" evidence="6">
    <location>
        <begin position="151"/>
        <end position="165"/>
    </location>
</feature>
<dbReference type="OrthoDB" id="8931760at2759"/>
<sequence>MGAESSVQRDGKSQEDAPTSASASAGELSAEVLHEGDSVLDSKSLQKNGQISSMTSLNGHSEDNTLAEVGQPDGVSVAQKEEAPDTVDTIQDEVAVQINSEKVEKESPDANDISAVEEKAAEEKPDDASEVGFKKIFRFVGFKFTLKKDKSEEKEPVKLLTVKDKEEEEVSGTDEPTKVVEAATAQEKSTDEEKEADTEASTADAEVKEDGDKAEITDAPAEGTATEATDEAVKEEGAEKEAETTPQVQETISPFRKLFNSGLFSNLRKKASIKKTKEEEDKEAAVEVETAKTEETAAAAVEEKEEKVEVEQETTEAAPETPEEEKTESKEEAPATPEEAKSEIPPEPEVTVETSTPAATTTDETKQEEEKAEPSAEEEKAPAEVTSEAELLSSQEKAKPQGSPLKKLFTGAGLKKLSTKKQKAKKDAETKPAESGEQAAEQLQSSTESTEAPKADSGPSSPEESGEHVISVEVNQNESSQETEGEVASDGEKKKEGIIAWSSFKKLVTPKKRVKRSSESDDEATGEKQAKSATLSSSESAPLADKSVEEEEAKEDKPTEEEQKTETTEKLVSSTEEPKKKMDTSVSWEALMCMGGPKKRARKTSDSDDEETKIEEELPAAAAAVEEESKTEAAVVTSQNTESEGEVASSPEPLTSPPERESTWDTLKRMVMPKNKAKVEEKPEESAEQVQSDSELPKEESSFSLRKFLPGRRKKKAEKQASTGSGEEDSDTPAVVPLSEYDEQVEAEASVKSEAPAESETPAESEAPVEPAAVQVKVSAEDRSPSWIAATVEDIDDKRDELSDIPEEAENAATPRSVDTDVAEDETEGDATPLPKASESTERKLSTAEVKPVDPAPAAETTPVPQAPNPENAEEVMEGIQAQDSEITPTASVCVEDVPIEVASEKIEYEPPTENAESVTNTILQPHAREDATAICTGLGTEEIAEVALEKPVTPTRECVTVTCDSLSTEVSQDEKPPSTEEAIVTETEVLMAQVNQVDTTELEPAVEKSLNEVDIQKASESCEPEIETVGVVTTVPEESEVLQPTTTSENSPKVVVVSPITPTSEVAVCTLSTEVTEPTIETKEVNVEMEQLAATEENTPVKELVQAICETTVVTLMKETESAHSVVLPSEEVPVITKTVVISGPLSVEVETSDVVSELVSDEPIQVQETKEECTVIETVEATAVDSETSAVIDQASESIEEIKEDIQPASEIETQSMVVAQAVIQDAMAKVSEDAHEPQKTTPVQAVATTEKEVEISTESPVITETPVTIICEKPEPKPLCVAMEVIDAIPIEVTESLDVTVEEEEKKPEEELKKAVEVEVSEETVVVEEVVEIKTETETSEELVKEEQSKEDTEVQEPDVKETDEEVKPQPEEAKSEAPSEEEKEKVLEVHLPVQVVLQTAQVLEEPLVEEEAAEEFDSNGPVVEDTNVKAESSADEDKLPTQSEEPQAEVSAPSQVTEAEASQPEAEKTSSVKCAEVMAQVIEVIEEAVKEIEPVSTEITTAS</sequence>
<dbReference type="InterPro" id="IPR001573">
    <property type="entry name" value="AKAP_WSK"/>
</dbReference>
<feature type="compositionally biased region" description="Basic and acidic residues" evidence="6">
    <location>
        <begin position="205"/>
        <end position="216"/>
    </location>
</feature>
<feature type="compositionally biased region" description="Basic and acidic residues" evidence="6">
    <location>
        <begin position="116"/>
        <end position="127"/>
    </location>
</feature>
<dbReference type="EMBL" id="CM014086">
    <property type="protein sequence ID" value="TKS76122.1"/>
    <property type="molecule type" value="Genomic_DNA"/>
</dbReference>
<dbReference type="GO" id="GO:0016301">
    <property type="term" value="F:kinase activity"/>
    <property type="evidence" value="ECO:0007669"/>
    <property type="project" value="UniProtKB-KW"/>
</dbReference>
<feature type="compositionally biased region" description="Basic and acidic residues" evidence="6">
    <location>
        <begin position="275"/>
        <end position="310"/>
    </location>
</feature>
<dbReference type="GO" id="GO:0007165">
    <property type="term" value="P:signal transduction"/>
    <property type="evidence" value="ECO:0007669"/>
    <property type="project" value="TreeGrafter"/>
</dbReference>
<evidence type="ECO:0000256" key="4">
    <source>
        <dbReference type="ARBA" id="ARBA00023136"/>
    </source>
</evidence>
<reference evidence="8 9" key="1">
    <citation type="submission" date="2019-01" db="EMBL/GenBank/DDBJ databases">
        <title>Genome Assembly of Collichthys lucidus.</title>
        <authorList>
            <person name="Cai M."/>
            <person name="Xiao S."/>
        </authorList>
    </citation>
    <scope>NUCLEOTIDE SEQUENCE [LARGE SCALE GENOMIC DNA]</scope>
    <source>
        <strain evidence="8">JT15FE1705JMU</strain>
        <tissue evidence="8">Muscle</tissue>
    </source>
</reference>
<dbReference type="GO" id="GO:0005737">
    <property type="term" value="C:cytoplasm"/>
    <property type="evidence" value="ECO:0007669"/>
    <property type="project" value="TreeGrafter"/>
</dbReference>
<feature type="region of interest" description="Disordered" evidence="6">
    <location>
        <begin position="1"/>
        <end position="87"/>
    </location>
</feature>
<comment type="subcellular location">
    <subcellularLocation>
        <location evidence="1">Membrane</location>
        <topology evidence="1">Lipid-anchor</topology>
    </subcellularLocation>
</comment>
<organism evidence="8 9">
    <name type="scientific">Collichthys lucidus</name>
    <name type="common">Big head croaker</name>
    <name type="synonym">Sciaena lucida</name>
    <dbReference type="NCBI Taxonomy" id="240159"/>
    <lineage>
        <taxon>Eukaryota</taxon>
        <taxon>Metazoa</taxon>
        <taxon>Chordata</taxon>
        <taxon>Craniata</taxon>
        <taxon>Vertebrata</taxon>
        <taxon>Euteleostomi</taxon>
        <taxon>Actinopterygii</taxon>
        <taxon>Neopterygii</taxon>
        <taxon>Teleostei</taxon>
        <taxon>Neoteleostei</taxon>
        <taxon>Acanthomorphata</taxon>
        <taxon>Eupercaria</taxon>
        <taxon>Sciaenidae</taxon>
        <taxon>Collichthys</taxon>
    </lineage>
</organism>
<proteinExistence type="predicted"/>